<protein>
    <recommendedName>
        <fullName evidence="5">Fe-S cluster assembly protein SufB</fullName>
    </recommendedName>
</protein>
<evidence type="ECO:0000259" key="3">
    <source>
        <dbReference type="Pfam" id="PF19295"/>
    </source>
</evidence>
<dbReference type="NCBIfam" id="NF008773">
    <property type="entry name" value="PRK11814.1"/>
    <property type="match status" value="1"/>
</dbReference>
<dbReference type="InterPro" id="IPR055346">
    <property type="entry name" value="Fe-S_cluster_assembly_SufBD"/>
</dbReference>
<reference evidence="4" key="1">
    <citation type="submission" date="2018-05" db="EMBL/GenBank/DDBJ databases">
        <authorList>
            <person name="Lanie J.A."/>
            <person name="Ng W.-L."/>
            <person name="Kazmierczak K.M."/>
            <person name="Andrzejewski T.M."/>
            <person name="Davidsen T.M."/>
            <person name="Wayne K.J."/>
            <person name="Tettelin H."/>
            <person name="Glass J.I."/>
            <person name="Rusch D."/>
            <person name="Podicherti R."/>
            <person name="Tsui H.-C.T."/>
            <person name="Winkler M.E."/>
        </authorList>
    </citation>
    <scope>NUCLEOTIDE SEQUENCE</scope>
</reference>
<dbReference type="InterPro" id="IPR045595">
    <property type="entry name" value="SufBD_N"/>
</dbReference>
<comment type="similarity">
    <text evidence="1">Belongs to the iron-sulfur cluster assembly SufBD family.</text>
</comment>
<sequence length="482" mass="53750">MSKYTEDDLKKELKTKQYEYGFYTDIESDTLPIGLNEEIVMAISKKKEEPSWMTDWRLDAFKIWKQMKEPNWANVKYKKPDFQKISYYSAPSNKPKYNSLDEVDPELLATFKKLGISVDEQKKLTGVAMDVVIDSVSVATTFKDTLNEKGIIFCSISEAIKNHPELVKKYMGSVVPKTDNFYAALNSAVFSDGSFCYIPKGVKCPMELSTYFRINEAGTGQFERTLVVAEKGSYVSYLEGCSAPSRDENQLHAAVVELIALDDAEIKYSTVQNWYPGDSKGNGGVYNFVTKRGLCEKNAKISWTQVETGSAITWKYPSCILKGDNAVGEFYSIAVTNNFQQADTGTKMIHLGDNTKSTIISKGISAGKSQNSYRGLVHISPRANNARNFSQCDSLLIGNKCGAHTFPYIETKNKSAQVEHEATTSKIGEDQIFYCNQRGIETEKAIALIINGFSKDVLNKLPMEFAVEAQKLLEISLEGSVG</sequence>
<dbReference type="SUPFAM" id="SSF101960">
    <property type="entry name" value="Stabilizer of iron transporter SufD"/>
    <property type="match status" value="1"/>
</dbReference>
<dbReference type="PANTHER" id="PTHR30508:SF1">
    <property type="entry name" value="UPF0051 PROTEIN ABCI8, CHLOROPLASTIC-RELATED"/>
    <property type="match status" value="1"/>
</dbReference>
<dbReference type="InterPro" id="IPR000825">
    <property type="entry name" value="SUF_FeS_clus_asmbl_SufBD_core"/>
</dbReference>
<dbReference type="Pfam" id="PF01458">
    <property type="entry name" value="SUFBD_core"/>
    <property type="match status" value="1"/>
</dbReference>
<name>A0A381NF34_9ZZZZ</name>
<dbReference type="PANTHER" id="PTHR30508">
    <property type="entry name" value="FES CLUSTER ASSEMBLY PROTEIN SUF"/>
    <property type="match status" value="1"/>
</dbReference>
<gene>
    <name evidence="4" type="ORF">METZ01_LOCUS5863</name>
</gene>
<evidence type="ECO:0008006" key="5">
    <source>
        <dbReference type="Google" id="ProtNLM"/>
    </source>
</evidence>
<evidence type="ECO:0000259" key="2">
    <source>
        <dbReference type="Pfam" id="PF01458"/>
    </source>
</evidence>
<dbReference type="InterPro" id="IPR010231">
    <property type="entry name" value="SUF_FeS_clus_asmbl_SufB"/>
</dbReference>
<feature type="domain" description="SUF system FeS cluster assembly SufBD N-terminal" evidence="3">
    <location>
        <begin position="47"/>
        <end position="204"/>
    </location>
</feature>
<proteinExistence type="inferred from homology"/>
<dbReference type="EMBL" id="UINC01000309">
    <property type="protein sequence ID" value="SUZ53009.1"/>
    <property type="molecule type" value="Genomic_DNA"/>
</dbReference>
<dbReference type="AlphaFoldDB" id="A0A381NF34"/>
<dbReference type="InterPro" id="IPR037284">
    <property type="entry name" value="SUF_FeS_clus_asmbl_SufBD_sf"/>
</dbReference>
<dbReference type="GO" id="GO:0016226">
    <property type="term" value="P:iron-sulfur cluster assembly"/>
    <property type="evidence" value="ECO:0007669"/>
    <property type="project" value="InterPro"/>
</dbReference>
<evidence type="ECO:0000256" key="1">
    <source>
        <dbReference type="ARBA" id="ARBA00043967"/>
    </source>
</evidence>
<accession>A0A381NF34</accession>
<dbReference type="Pfam" id="PF19295">
    <property type="entry name" value="SufBD_N"/>
    <property type="match status" value="1"/>
</dbReference>
<dbReference type="NCBIfam" id="TIGR01980">
    <property type="entry name" value="sufB"/>
    <property type="match status" value="1"/>
</dbReference>
<evidence type="ECO:0000313" key="4">
    <source>
        <dbReference type="EMBL" id="SUZ53009.1"/>
    </source>
</evidence>
<feature type="domain" description="SUF system FeS cluster assembly SufBD core" evidence="2">
    <location>
        <begin position="212"/>
        <end position="453"/>
    </location>
</feature>
<organism evidence="4">
    <name type="scientific">marine metagenome</name>
    <dbReference type="NCBI Taxonomy" id="408172"/>
    <lineage>
        <taxon>unclassified sequences</taxon>
        <taxon>metagenomes</taxon>
        <taxon>ecological metagenomes</taxon>
    </lineage>
</organism>